<name>A0A2C9KNF5_BIOGL</name>
<proteinExistence type="predicted"/>
<dbReference type="SMART" id="SM00252">
    <property type="entry name" value="SH2"/>
    <property type="match status" value="1"/>
</dbReference>
<sequence length="462" mass="53058">MDQPRYPPEIVHLPMYHANLRSRDEAKEYMRLHHKGEGSYLIRPNTTNDPSFVSITVSITSEGDCCHAKVYILKQNDSNLYYISERQKFSMFHQLLKYYSEHRIHCTQNIDNIRLKTALDAVLVTQRSRNTLSERSNSLTNGSTGRTKNAIQQDEFDTHPRPGSNISGHSRHINHTLPKHPKIPRQTSETGSSRGHSINSQDIHRSNSESAIPVTKYANAGAVQHNVKMLIRCLPPAPLPKLEVPNDDSDFYYTHVDVNKNFFQETYQFLKQNELCECGLRLVDSEFPQGWTVHRSQEAQTKHRIFFQHGDDTTWEMPVEIVPLLTIEQINFIMYLCKEGRCPIPNCLKPRIDHDIVKRKYGVQTLPNNFESTIPKLKIDTNNLDSRKPNRLQEDAFESTLVKQPVTTGRPVSFDSLPTMEINPKVGPPTSGMQDNAAALQRKKEDVQMKQLQQEMKGLKFT</sequence>
<keyword evidence="1" id="KW-0727">SH2 domain</keyword>
<protein>
    <recommendedName>
        <fullName evidence="3">SH2 domain-containing protein</fullName>
    </recommendedName>
</protein>
<dbReference type="AlphaFoldDB" id="A0A2C9KNF5"/>
<dbReference type="VEuPathDB" id="VectorBase:BGLB021715"/>
<dbReference type="KEGG" id="bgt:106070816"/>
<evidence type="ECO:0000256" key="1">
    <source>
        <dbReference type="PROSITE-ProRule" id="PRU00191"/>
    </source>
</evidence>
<evidence type="ECO:0000259" key="3">
    <source>
        <dbReference type="PROSITE" id="PS50001"/>
    </source>
</evidence>
<evidence type="ECO:0000313" key="5">
    <source>
        <dbReference type="Proteomes" id="UP000076420"/>
    </source>
</evidence>
<dbReference type="SUPFAM" id="SSF55550">
    <property type="entry name" value="SH2 domain"/>
    <property type="match status" value="1"/>
</dbReference>
<dbReference type="InterPro" id="IPR036860">
    <property type="entry name" value="SH2_dom_sf"/>
</dbReference>
<feature type="compositionally biased region" description="Basic residues" evidence="2">
    <location>
        <begin position="169"/>
        <end position="183"/>
    </location>
</feature>
<dbReference type="OrthoDB" id="6161358at2759"/>
<feature type="domain" description="SH2" evidence="3">
    <location>
        <begin position="15"/>
        <end position="119"/>
    </location>
</feature>
<feature type="region of interest" description="Disordered" evidence="2">
    <location>
        <begin position="130"/>
        <end position="208"/>
    </location>
</feature>
<dbReference type="Pfam" id="PF00017">
    <property type="entry name" value="SH2"/>
    <property type="match status" value="1"/>
</dbReference>
<organism evidence="4 5">
    <name type="scientific">Biomphalaria glabrata</name>
    <name type="common">Bloodfluke planorb</name>
    <name type="synonym">Freshwater snail</name>
    <dbReference type="NCBI Taxonomy" id="6526"/>
    <lineage>
        <taxon>Eukaryota</taxon>
        <taxon>Metazoa</taxon>
        <taxon>Spiralia</taxon>
        <taxon>Lophotrochozoa</taxon>
        <taxon>Mollusca</taxon>
        <taxon>Gastropoda</taxon>
        <taxon>Heterobranchia</taxon>
        <taxon>Euthyneura</taxon>
        <taxon>Panpulmonata</taxon>
        <taxon>Hygrophila</taxon>
        <taxon>Lymnaeoidea</taxon>
        <taxon>Planorbidae</taxon>
        <taxon>Biomphalaria</taxon>
    </lineage>
</organism>
<evidence type="ECO:0000313" key="4">
    <source>
        <dbReference type="EnsemblMetazoa" id="BGLB021715-PA"/>
    </source>
</evidence>
<evidence type="ECO:0000256" key="2">
    <source>
        <dbReference type="SAM" id="MobiDB-lite"/>
    </source>
</evidence>
<dbReference type="VEuPathDB" id="VectorBase:BGLAX_051260"/>
<dbReference type="STRING" id="6526.A0A2C9KNF5"/>
<dbReference type="EnsemblMetazoa" id="BGLB021715-RA">
    <property type="protein sequence ID" value="BGLB021715-PA"/>
    <property type="gene ID" value="BGLB021715"/>
</dbReference>
<dbReference type="Proteomes" id="UP000076420">
    <property type="component" value="Unassembled WGS sequence"/>
</dbReference>
<gene>
    <name evidence="4" type="primary">106070816</name>
</gene>
<accession>A0A2C9KNF5</accession>
<feature type="compositionally biased region" description="Polar residues" evidence="2">
    <location>
        <begin position="130"/>
        <end position="152"/>
    </location>
</feature>
<dbReference type="InterPro" id="IPR000980">
    <property type="entry name" value="SH2"/>
</dbReference>
<feature type="compositionally biased region" description="Polar residues" evidence="2">
    <location>
        <begin position="185"/>
        <end position="201"/>
    </location>
</feature>
<reference evidence="4" key="1">
    <citation type="submission" date="2020-05" db="UniProtKB">
        <authorList>
            <consortium name="EnsemblMetazoa"/>
        </authorList>
    </citation>
    <scope>IDENTIFICATION</scope>
    <source>
        <strain evidence="4">BB02</strain>
    </source>
</reference>
<dbReference type="PROSITE" id="PS50001">
    <property type="entry name" value="SH2"/>
    <property type="match status" value="1"/>
</dbReference>
<dbReference type="Gene3D" id="3.30.505.10">
    <property type="entry name" value="SH2 domain"/>
    <property type="match status" value="1"/>
</dbReference>